<keyword evidence="2" id="KW-1185">Reference proteome</keyword>
<dbReference type="EMBL" id="JAUQSY010000009">
    <property type="protein sequence ID" value="MDO7875927.1"/>
    <property type="molecule type" value="Genomic_DNA"/>
</dbReference>
<dbReference type="RefSeq" id="WP_305007256.1">
    <property type="nucleotide sequence ID" value="NZ_JAUQSY010000009.1"/>
</dbReference>
<protein>
    <submittedName>
        <fullName evidence="1">Uncharacterized protein</fullName>
    </submittedName>
</protein>
<gene>
    <name evidence="1" type="ORF">Q5H93_14380</name>
</gene>
<dbReference type="Proteomes" id="UP001176429">
    <property type="component" value="Unassembled WGS sequence"/>
</dbReference>
<evidence type="ECO:0000313" key="2">
    <source>
        <dbReference type="Proteomes" id="UP001176429"/>
    </source>
</evidence>
<accession>A0ABT9BCJ9</accession>
<comment type="caution">
    <text evidence="1">The sequence shown here is derived from an EMBL/GenBank/DDBJ whole genome shotgun (WGS) entry which is preliminary data.</text>
</comment>
<reference evidence="1" key="1">
    <citation type="submission" date="2023-07" db="EMBL/GenBank/DDBJ databases">
        <authorList>
            <person name="Kim M.K."/>
        </authorList>
    </citation>
    <scope>NUCLEOTIDE SEQUENCE</scope>
    <source>
        <strain evidence="1">ASUV-10-1</strain>
    </source>
</reference>
<organism evidence="1 2">
    <name type="scientific">Hymenobacter aranciens</name>
    <dbReference type="NCBI Taxonomy" id="3063996"/>
    <lineage>
        <taxon>Bacteria</taxon>
        <taxon>Pseudomonadati</taxon>
        <taxon>Bacteroidota</taxon>
        <taxon>Cytophagia</taxon>
        <taxon>Cytophagales</taxon>
        <taxon>Hymenobacteraceae</taxon>
        <taxon>Hymenobacter</taxon>
    </lineage>
</organism>
<proteinExistence type="predicted"/>
<name>A0ABT9BCJ9_9BACT</name>
<evidence type="ECO:0000313" key="1">
    <source>
        <dbReference type="EMBL" id="MDO7875927.1"/>
    </source>
</evidence>
<sequence length="94" mass="10435">MLNFYLIADEQPFTGSLKQVVYAGGIEEEEFELAQRVGLIETHADYYGKFRWSSKQVSNKLALLINCPFRSDSILNGLLARAEATGVGLMAFGD</sequence>